<keyword evidence="4" id="KW-1185">Reference proteome</keyword>
<dbReference type="PANTHER" id="PTHR21193:SF3">
    <property type="entry name" value="OXIDOREDUCTASE-LIKE DOMAIN-CONTAINING PROTEIN 1"/>
    <property type="match status" value="1"/>
</dbReference>
<dbReference type="AlphaFoldDB" id="A0A0V0QL44"/>
<protein>
    <recommendedName>
        <fullName evidence="2">Oxidoreductase-like domain-containing protein</fullName>
    </recommendedName>
</protein>
<evidence type="ECO:0000256" key="1">
    <source>
        <dbReference type="SAM" id="MobiDB-lite"/>
    </source>
</evidence>
<feature type="domain" description="Oxidoreductase-like" evidence="2">
    <location>
        <begin position="125"/>
        <end position="161"/>
    </location>
</feature>
<organism evidence="3 4">
    <name type="scientific">Pseudocohnilembus persalinus</name>
    <name type="common">Ciliate</name>
    <dbReference type="NCBI Taxonomy" id="266149"/>
    <lineage>
        <taxon>Eukaryota</taxon>
        <taxon>Sar</taxon>
        <taxon>Alveolata</taxon>
        <taxon>Ciliophora</taxon>
        <taxon>Intramacronucleata</taxon>
        <taxon>Oligohymenophorea</taxon>
        <taxon>Scuticociliatia</taxon>
        <taxon>Philasterida</taxon>
        <taxon>Pseudocohnilembidae</taxon>
        <taxon>Pseudocohnilembus</taxon>
    </lineage>
</organism>
<accession>A0A0V0QL44</accession>
<dbReference type="InParanoid" id="A0A0V0QL44"/>
<sequence length="198" mass="23627">MEVEQQFQNPNFNHNQNFNQNNTNINNNGNSQQNSGQYNFTLKQIQHPQSWIDFAFVFKNYQSLSVKPKILKINENHLLKQDSLNMDDHRLRIKQAKYYFEQKRKQKALEEEKEMVKQGIVPQKPIKPEEPDPEECCGQGCAVCVWDLYYEKLDKYEEELQIWESKYGSTSTNDTDFDQNCIQSKQRINQYLNMEEEV</sequence>
<evidence type="ECO:0000313" key="3">
    <source>
        <dbReference type="EMBL" id="KRX02855.1"/>
    </source>
</evidence>
<reference evidence="3 4" key="1">
    <citation type="journal article" date="2015" name="Sci. Rep.">
        <title>Genome of the facultative scuticociliatosis pathogen Pseudocohnilembus persalinus provides insight into its virulence through horizontal gene transfer.</title>
        <authorList>
            <person name="Xiong J."/>
            <person name="Wang G."/>
            <person name="Cheng J."/>
            <person name="Tian M."/>
            <person name="Pan X."/>
            <person name="Warren A."/>
            <person name="Jiang C."/>
            <person name="Yuan D."/>
            <person name="Miao W."/>
        </authorList>
    </citation>
    <scope>NUCLEOTIDE SEQUENCE [LARGE SCALE GENOMIC DNA]</scope>
    <source>
        <strain evidence="3">36N120E</strain>
    </source>
</reference>
<dbReference type="EMBL" id="LDAU01000151">
    <property type="protein sequence ID" value="KRX02855.1"/>
    <property type="molecule type" value="Genomic_DNA"/>
</dbReference>
<comment type="caution">
    <text evidence="3">The sequence shown here is derived from an EMBL/GenBank/DDBJ whole genome shotgun (WGS) entry which is preliminary data.</text>
</comment>
<dbReference type="PANTHER" id="PTHR21193">
    <property type="entry name" value="OXIDOREDUCTASE-LIKE DOMAIN-CONTAINING PROTEIN 1"/>
    <property type="match status" value="1"/>
</dbReference>
<gene>
    <name evidence="3" type="ORF">PPERSA_04058</name>
</gene>
<name>A0A0V0QL44_PSEPJ</name>
<dbReference type="InterPro" id="IPR019180">
    <property type="entry name" value="Oxidoreductase-like_N"/>
</dbReference>
<evidence type="ECO:0000313" key="4">
    <source>
        <dbReference type="Proteomes" id="UP000054937"/>
    </source>
</evidence>
<proteinExistence type="predicted"/>
<dbReference type="Pfam" id="PF09791">
    <property type="entry name" value="Oxidored-like"/>
    <property type="match status" value="1"/>
</dbReference>
<dbReference type="InterPro" id="IPR039251">
    <property type="entry name" value="OXLD1"/>
</dbReference>
<feature type="region of interest" description="Disordered" evidence="1">
    <location>
        <begin position="1"/>
        <end position="36"/>
    </location>
</feature>
<evidence type="ECO:0000259" key="2">
    <source>
        <dbReference type="Pfam" id="PF09791"/>
    </source>
</evidence>
<dbReference type="Proteomes" id="UP000054937">
    <property type="component" value="Unassembled WGS sequence"/>
</dbReference>